<sequence length="139" mass="16154">MKGYLFEKVSRRKLLEKLKWIKFFCPLIASEIKNPFKQFPFFPMSLFWHLKLFGFSTSQIFVPVPGKFPKKSSRIPAQGYPVTKRPGNGQRNGTPGKGSGNKSEKLVKLQGETVKEYDICKGTREERWKDGTDRWCRPH</sequence>
<dbReference type="AlphaFoldDB" id="A0AAN8NW49"/>
<protein>
    <submittedName>
        <fullName evidence="2">Uncharacterized protein</fullName>
    </submittedName>
</protein>
<evidence type="ECO:0000313" key="3">
    <source>
        <dbReference type="Proteomes" id="UP001372834"/>
    </source>
</evidence>
<dbReference type="EMBL" id="JAWJWE010000036">
    <property type="protein sequence ID" value="KAK6629355.1"/>
    <property type="molecule type" value="Genomic_DNA"/>
</dbReference>
<feature type="region of interest" description="Disordered" evidence="1">
    <location>
        <begin position="69"/>
        <end position="105"/>
    </location>
</feature>
<evidence type="ECO:0000256" key="1">
    <source>
        <dbReference type="SAM" id="MobiDB-lite"/>
    </source>
</evidence>
<name>A0AAN8NW49_POLSC</name>
<accession>A0AAN8NW49</accession>
<organism evidence="2 3">
    <name type="scientific">Polyplax serrata</name>
    <name type="common">Common mouse louse</name>
    <dbReference type="NCBI Taxonomy" id="468196"/>
    <lineage>
        <taxon>Eukaryota</taxon>
        <taxon>Metazoa</taxon>
        <taxon>Ecdysozoa</taxon>
        <taxon>Arthropoda</taxon>
        <taxon>Hexapoda</taxon>
        <taxon>Insecta</taxon>
        <taxon>Pterygota</taxon>
        <taxon>Neoptera</taxon>
        <taxon>Paraneoptera</taxon>
        <taxon>Psocodea</taxon>
        <taxon>Troctomorpha</taxon>
        <taxon>Phthiraptera</taxon>
        <taxon>Anoplura</taxon>
        <taxon>Polyplacidae</taxon>
        <taxon>Polyplax</taxon>
    </lineage>
</organism>
<dbReference type="Proteomes" id="UP001372834">
    <property type="component" value="Unassembled WGS sequence"/>
</dbReference>
<reference evidence="2 3" key="1">
    <citation type="submission" date="2023-10" db="EMBL/GenBank/DDBJ databases">
        <title>Genomes of two closely related lineages of the louse Polyplax serrata with different host specificities.</title>
        <authorList>
            <person name="Martinu J."/>
            <person name="Tarabai H."/>
            <person name="Stefka J."/>
            <person name="Hypsa V."/>
        </authorList>
    </citation>
    <scope>NUCLEOTIDE SEQUENCE [LARGE SCALE GENOMIC DNA]</scope>
    <source>
        <strain evidence="2">HR10_N</strain>
    </source>
</reference>
<proteinExistence type="predicted"/>
<gene>
    <name evidence="2" type="ORF">RUM43_003172</name>
</gene>
<comment type="caution">
    <text evidence="2">The sequence shown here is derived from an EMBL/GenBank/DDBJ whole genome shotgun (WGS) entry which is preliminary data.</text>
</comment>
<evidence type="ECO:0000313" key="2">
    <source>
        <dbReference type="EMBL" id="KAK6629355.1"/>
    </source>
</evidence>